<keyword evidence="3" id="KW-0548">Nucleotidyltransferase</keyword>
<sequence>MKAVILAGGTGERFWPLSTIDTPKQFLKLFSEKTLLRETFERLARKLRIEDILVVTNERYAEQTCKELPELPPSNILSEPARKNTAAACVYAVLGVADDEEILVVPADHYIPDAERFWQCVELGESVLDKYEGIVTFGIIPTRPETGYGYIEAGEQLTDGVYIAKKFHEKPTYDIALGYLESGNFFWNSGMFMWKKTYFMEQMEKHAPEVLTPFLEQRDPRNAFDLVPSISIDYALMEKADKIFMVKANFTWSDVGNWKSLQEIGIDNTEPSVILEAENVFIRTTKPTIVLGVSDVIVVETENGILVADRKDLEKIREALKRFR</sequence>
<dbReference type="Pfam" id="PF00483">
    <property type="entry name" value="NTP_transferase"/>
    <property type="match status" value="1"/>
</dbReference>
<reference evidence="3" key="1">
    <citation type="journal article" date="2020" name="mSystems">
        <title>Genome- and Community-Level Interaction Insights into Carbon Utilization and Element Cycling Functions of Hydrothermarchaeota in Hydrothermal Sediment.</title>
        <authorList>
            <person name="Zhou Z."/>
            <person name="Liu Y."/>
            <person name="Xu W."/>
            <person name="Pan J."/>
            <person name="Luo Z.H."/>
            <person name="Li M."/>
        </authorList>
    </citation>
    <scope>NUCLEOTIDE SEQUENCE [LARGE SCALE GENOMIC DNA]</scope>
    <source>
        <strain evidence="3">SpSt-609</strain>
    </source>
</reference>
<dbReference type="InterPro" id="IPR005835">
    <property type="entry name" value="NTP_transferase_dom"/>
</dbReference>
<dbReference type="CDD" id="cd02509">
    <property type="entry name" value="GDP-M1P_Guanylyltransferase"/>
    <property type="match status" value="1"/>
</dbReference>
<feature type="domain" description="Nucleotidyl transferase" evidence="1">
    <location>
        <begin position="2"/>
        <end position="264"/>
    </location>
</feature>
<dbReference type="AlphaFoldDB" id="A0A7C4VTY6"/>
<evidence type="ECO:0000313" key="3">
    <source>
        <dbReference type="EMBL" id="HGU40046.1"/>
    </source>
</evidence>
<evidence type="ECO:0000259" key="2">
    <source>
        <dbReference type="Pfam" id="PF22640"/>
    </source>
</evidence>
<evidence type="ECO:0000259" key="1">
    <source>
        <dbReference type="Pfam" id="PF00483"/>
    </source>
</evidence>
<dbReference type="InterPro" id="IPR051161">
    <property type="entry name" value="Mannose-6P_isomerase_type2"/>
</dbReference>
<dbReference type="GO" id="GO:0004475">
    <property type="term" value="F:mannose-1-phosphate guanylyltransferase (GTP) activity"/>
    <property type="evidence" value="ECO:0007669"/>
    <property type="project" value="InterPro"/>
</dbReference>
<dbReference type="Pfam" id="PF22640">
    <property type="entry name" value="ManC_GMP_beta-helix"/>
    <property type="match status" value="1"/>
</dbReference>
<dbReference type="PANTHER" id="PTHR46390">
    <property type="entry name" value="MANNOSE-1-PHOSPHATE GUANYLYLTRANSFERASE"/>
    <property type="match status" value="1"/>
</dbReference>
<dbReference type="SUPFAM" id="SSF159283">
    <property type="entry name" value="Guanosine diphospho-D-mannose pyrophosphorylase/mannose-6-phosphate isomerase linker domain"/>
    <property type="match status" value="1"/>
</dbReference>
<keyword evidence="3" id="KW-0808">Transferase</keyword>
<dbReference type="SUPFAM" id="SSF53448">
    <property type="entry name" value="Nucleotide-diphospho-sugar transferases"/>
    <property type="match status" value="1"/>
</dbReference>
<dbReference type="InterPro" id="IPR054566">
    <property type="entry name" value="ManC/GMP-like_b-helix"/>
</dbReference>
<accession>A0A7C4VTY6</accession>
<comment type="caution">
    <text evidence="3">The sequence shown here is derived from an EMBL/GenBank/DDBJ whole genome shotgun (WGS) entry which is preliminary data.</text>
</comment>
<proteinExistence type="predicted"/>
<dbReference type="PANTHER" id="PTHR46390:SF1">
    <property type="entry name" value="MANNOSE-1-PHOSPHATE GUANYLYLTRANSFERASE"/>
    <property type="match status" value="1"/>
</dbReference>
<protein>
    <submittedName>
        <fullName evidence="3">Mannose-1-phosphate guanylyltransferase</fullName>
    </submittedName>
</protein>
<feature type="domain" description="MannoseP isomerase/GMP-like beta-helix" evidence="2">
    <location>
        <begin position="273"/>
        <end position="322"/>
    </location>
</feature>
<dbReference type="GO" id="GO:0009298">
    <property type="term" value="P:GDP-mannose biosynthetic process"/>
    <property type="evidence" value="ECO:0007669"/>
    <property type="project" value="TreeGrafter"/>
</dbReference>
<gene>
    <name evidence="3" type="ORF">ENT77_02460</name>
</gene>
<name>A0A7C4VTY6_9BACT</name>
<dbReference type="Gene3D" id="3.90.550.10">
    <property type="entry name" value="Spore Coat Polysaccharide Biosynthesis Protein SpsA, Chain A"/>
    <property type="match status" value="1"/>
</dbReference>
<dbReference type="InterPro" id="IPR029044">
    <property type="entry name" value="Nucleotide-diphossugar_trans"/>
</dbReference>
<organism evidence="3">
    <name type="scientific">Fervidobacterium thailandense</name>
    <dbReference type="NCBI Taxonomy" id="1008305"/>
    <lineage>
        <taxon>Bacteria</taxon>
        <taxon>Thermotogati</taxon>
        <taxon>Thermotogota</taxon>
        <taxon>Thermotogae</taxon>
        <taxon>Thermotogales</taxon>
        <taxon>Fervidobacteriaceae</taxon>
        <taxon>Fervidobacterium</taxon>
    </lineage>
</organism>
<dbReference type="EMBL" id="DSZY01000012">
    <property type="protein sequence ID" value="HGU40046.1"/>
    <property type="molecule type" value="Genomic_DNA"/>
</dbReference>
<dbReference type="InterPro" id="IPR049577">
    <property type="entry name" value="GMPP_N"/>
</dbReference>